<dbReference type="EMBL" id="CP002209">
    <property type="protein sequence ID" value="ADN76582.1"/>
    <property type="molecule type" value="Genomic_DNA"/>
</dbReference>
<dbReference type="Pfam" id="PF05154">
    <property type="entry name" value="TM2"/>
    <property type="match status" value="1"/>
</dbReference>
<keyword evidence="2" id="KW-0812">Transmembrane</keyword>
<dbReference type="OrthoDB" id="9816361at2"/>
<name>E1SM64_FERBD</name>
<evidence type="ECO:0000256" key="4">
    <source>
        <dbReference type="ARBA" id="ARBA00023136"/>
    </source>
</evidence>
<proteinExistence type="predicted"/>
<evidence type="ECO:0000313" key="6">
    <source>
        <dbReference type="EMBL" id="ADN76582.1"/>
    </source>
</evidence>
<dbReference type="HOGENOM" id="CLU_081297_5_1_6"/>
<dbReference type="AlphaFoldDB" id="E1SM64"/>
<accession>E1SM64</accession>
<feature type="domain" description="TM2" evidence="5">
    <location>
        <begin position="48"/>
        <end position="87"/>
    </location>
</feature>
<dbReference type="STRING" id="550540.Fbal_2380"/>
<keyword evidence="3" id="KW-1133">Transmembrane helix</keyword>
<keyword evidence="7" id="KW-1185">Reference proteome</keyword>
<protein>
    <submittedName>
        <fullName evidence="6">TM2 domain containing protein</fullName>
    </submittedName>
</protein>
<gene>
    <name evidence="6" type="ordered locus">Fbal_2380</name>
</gene>
<dbReference type="GeneID" id="67182590"/>
<dbReference type="Proteomes" id="UP000006683">
    <property type="component" value="Chromosome"/>
</dbReference>
<dbReference type="InterPro" id="IPR007829">
    <property type="entry name" value="TM2"/>
</dbReference>
<evidence type="ECO:0000256" key="1">
    <source>
        <dbReference type="ARBA" id="ARBA00004141"/>
    </source>
</evidence>
<dbReference type="GO" id="GO:0016020">
    <property type="term" value="C:membrane"/>
    <property type="evidence" value="ECO:0007669"/>
    <property type="project" value="UniProtKB-SubCell"/>
</dbReference>
<comment type="subcellular location">
    <subcellularLocation>
        <location evidence="1">Membrane</location>
        <topology evidence="1">Multi-pass membrane protein</topology>
    </subcellularLocation>
</comment>
<evidence type="ECO:0000256" key="2">
    <source>
        <dbReference type="ARBA" id="ARBA00022692"/>
    </source>
</evidence>
<dbReference type="RefSeq" id="WP_013345888.1">
    <property type="nucleotide sequence ID" value="NC_014541.1"/>
</dbReference>
<evidence type="ECO:0000256" key="3">
    <source>
        <dbReference type="ARBA" id="ARBA00022989"/>
    </source>
</evidence>
<reference evidence="6 7" key="1">
    <citation type="journal article" date="2010" name="Stand. Genomic Sci.">
        <title>Complete genome sequence of Ferrimonas balearica type strain (PAT).</title>
        <authorList>
            <person name="Nolan M."/>
            <person name="Sikorski J."/>
            <person name="Davenport K."/>
            <person name="Lucas S."/>
            <person name="Glavina Del Rio T."/>
            <person name="Tice H."/>
            <person name="Cheng J."/>
            <person name="Goodwin L."/>
            <person name="Pitluck S."/>
            <person name="Liolios K."/>
            <person name="Ivanova N."/>
            <person name="Mavromatis K."/>
            <person name="Ovchinnikova G."/>
            <person name="Pati A."/>
            <person name="Chen A."/>
            <person name="Palaniappan K."/>
            <person name="Land M."/>
            <person name="Hauser L."/>
            <person name="Chang Y."/>
            <person name="Jeffries C."/>
            <person name="Tapia R."/>
            <person name="Brettin T."/>
            <person name="Detter J."/>
            <person name="Han C."/>
            <person name="Yasawong M."/>
            <person name="Rohde M."/>
            <person name="Tindall B."/>
            <person name="Goker M."/>
            <person name="Woyke T."/>
            <person name="Bristow J."/>
            <person name="Eisen J."/>
            <person name="Markowitz V."/>
            <person name="Hugenholtz P."/>
            <person name="Kyrpides N."/>
            <person name="Klenk H."/>
            <person name="Lapidus A."/>
        </authorList>
    </citation>
    <scope>NUCLEOTIDE SEQUENCE [LARGE SCALE GENOMIC DNA]</scope>
    <source>
        <strain evidence="7">DSM 9799 / CCM 4581 / KCTC 23876 / PAT</strain>
    </source>
</reference>
<evidence type="ECO:0000259" key="5">
    <source>
        <dbReference type="Pfam" id="PF05154"/>
    </source>
</evidence>
<sequence>MTQTTCSQCRSAISLNQAICEHCYAAQGLEALAGMDPNWRSQRLARRLSLWLGSFGAHKFYLGEPLRGSLYLLFCWTLVPTVLAIRDSVHLARMAPAQFYRRWCLKLA</sequence>
<dbReference type="eggNOG" id="COG2314">
    <property type="taxonomic scope" value="Bacteria"/>
</dbReference>
<evidence type="ECO:0000313" key="7">
    <source>
        <dbReference type="Proteomes" id="UP000006683"/>
    </source>
</evidence>
<dbReference type="KEGG" id="fbl:Fbal_2380"/>
<keyword evidence="4" id="KW-0472">Membrane</keyword>
<organism evidence="6 7">
    <name type="scientific">Ferrimonas balearica (strain DSM 9799 / CCM 4581 / KCTC 23876 / PAT)</name>
    <dbReference type="NCBI Taxonomy" id="550540"/>
    <lineage>
        <taxon>Bacteria</taxon>
        <taxon>Pseudomonadati</taxon>
        <taxon>Pseudomonadota</taxon>
        <taxon>Gammaproteobacteria</taxon>
        <taxon>Alteromonadales</taxon>
        <taxon>Ferrimonadaceae</taxon>
        <taxon>Ferrimonas</taxon>
    </lineage>
</organism>